<name>A0A1W1XD67_9BACT</name>
<sequence length="159" mass="18000">MFKVGDLAVYPAHGVGKIEAIESKTIGGDSQDFYIMRILENDMKIMIPVQNADTVGLRPLIQSEDVPKVYGILQSREISVNSATWNRRYREYMEKIKTGSIYELAEVLRDLTVLQVDKELSFGERKMLETARSLLITEVAIAKGMDEDQVSQEIDSILQ</sequence>
<accession>A0A1W1XD67</accession>
<dbReference type="STRING" id="1121390.SAMN02746041_01289"/>
<dbReference type="OrthoDB" id="9786074at2"/>
<dbReference type="Gene3D" id="2.40.10.170">
    <property type="match status" value="1"/>
</dbReference>
<dbReference type="SMART" id="SM01058">
    <property type="entry name" value="CarD_TRCF"/>
    <property type="match status" value="1"/>
</dbReference>
<evidence type="ECO:0000313" key="3">
    <source>
        <dbReference type="Proteomes" id="UP000192783"/>
    </source>
</evidence>
<dbReference type="EMBL" id="FWXF01000005">
    <property type="protein sequence ID" value="SMC21829.1"/>
    <property type="molecule type" value="Genomic_DNA"/>
</dbReference>
<feature type="domain" description="CarD-like/TRCF RNAP-interacting" evidence="1">
    <location>
        <begin position="1"/>
        <end position="112"/>
    </location>
</feature>
<dbReference type="InterPro" id="IPR042215">
    <property type="entry name" value="CarD-like_C"/>
</dbReference>
<dbReference type="SUPFAM" id="SSF141259">
    <property type="entry name" value="CarD-like"/>
    <property type="match status" value="1"/>
</dbReference>
<evidence type="ECO:0000313" key="2">
    <source>
        <dbReference type="EMBL" id="SMC21829.1"/>
    </source>
</evidence>
<dbReference type="PANTHER" id="PTHR38447:SF1">
    <property type="entry name" value="RNA POLYMERASE-BINDING TRANSCRIPTION FACTOR CARD"/>
    <property type="match status" value="1"/>
</dbReference>
<gene>
    <name evidence="2" type="ORF">SAMN02746041_01289</name>
</gene>
<organism evidence="2 3">
    <name type="scientific">Desulfacinum hydrothermale DSM 13146</name>
    <dbReference type="NCBI Taxonomy" id="1121390"/>
    <lineage>
        <taxon>Bacteria</taxon>
        <taxon>Pseudomonadati</taxon>
        <taxon>Thermodesulfobacteriota</taxon>
        <taxon>Syntrophobacteria</taxon>
        <taxon>Syntrophobacterales</taxon>
        <taxon>Syntrophobacteraceae</taxon>
        <taxon>Desulfacinum</taxon>
    </lineage>
</organism>
<dbReference type="Proteomes" id="UP000192783">
    <property type="component" value="Unassembled WGS sequence"/>
</dbReference>
<dbReference type="Gene3D" id="1.20.58.1290">
    <property type="entry name" value="CarD-like, C-terminal domain"/>
    <property type="match status" value="1"/>
</dbReference>
<evidence type="ECO:0000259" key="1">
    <source>
        <dbReference type="SMART" id="SM01058"/>
    </source>
</evidence>
<reference evidence="2 3" key="1">
    <citation type="submission" date="2017-04" db="EMBL/GenBank/DDBJ databases">
        <authorList>
            <person name="Afonso C.L."/>
            <person name="Miller P.J."/>
            <person name="Scott M.A."/>
            <person name="Spackman E."/>
            <person name="Goraichik I."/>
            <person name="Dimitrov K.M."/>
            <person name="Suarez D.L."/>
            <person name="Swayne D.E."/>
        </authorList>
    </citation>
    <scope>NUCLEOTIDE SEQUENCE [LARGE SCALE GENOMIC DNA]</scope>
    <source>
        <strain evidence="2 3">DSM 13146</strain>
    </source>
</reference>
<dbReference type="PANTHER" id="PTHR38447">
    <property type="entry name" value="TRANSCRIPTION FACTOR YDEB-RELATED"/>
    <property type="match status" value="1"/>
</dbReference>
<dbReference type="InterPro" id="IPR048792">
    <property type="entry name" value="CarD_C"/>
</dbReference>
<protein>
    <submittedName>
        <fullName evidence="2">Transcriptional regulator, CarD family</fullName>
    </submittedName>
</protein>
<dbReference type="GO" id="GO:0009303">
    <property type="term" value="P:rRNA transcription"/>
    <property type="evidence" value="ECO:0007669"/>
    <property type="project" value="TreeGrafter"/>
</dbReference>
<keyword evidence="3" id="KW-1185">Reference proteome</keyword>
<dbReference type="Pfam" id="PF02559">
    <property type="entry name" value="CarD_TRCF_RID"/>
    <property type="match status" value="1"/>
</dbReference>
<dbReference type="InterPro" id="IPR036101">
    <property type="entry name" value="CarD-like/TRCF_RID_sf"/>
</dbReference>
<dbReference type="InterPro" id="IPR052531">
    <property type="entry name" value="CarD-like_regulator"/>
</dbReference>
<dbReference type="InterPro" id="IPR003711">
    <property type="entry name" value="CarD-like/TRCF_RID"/>
</dbReference>
<proteinExistence type="predicted"/>
<dbReference type="RefSeq" id="WP_084057049.1">
    <property type="nucleotide sequence ID" value="NZ_FWXF01000005.1"/>
</dbReference>
<dbReference type="AlphaFoldDB" id="A0A1W1XD67"/>
<dbReference type="Pfam" id="PF21095">
    <property type="entry name" value="CarD_C"/>
    <property type="match status" value="1"/>
</dbReference>